<protein>
    <submittedName>
        <fullName evidence="2">Uncharacterized protein</fullName>
    </submittedName>
</protein>
<organism evidence="2 3">
    <name type="scientific">Nocardiopsis metallicus</name>
    <dbReference type="NCBI Taxonomy" id="179819"/>
    <lineage>
        <taxon>Bacteria</taxon>
        <taxon>Bacillati</taxon>
        <taxon>Actinomycetota</taxon>
        <taxon>Actinomycetes</taxon>
        <taxon>Streptosporangiales</taxon>
        <taxon>Nocardiopsidaceae</taxon>
        <taxon>Nocardiopsis</taxon>
    </lineage>
</organism>
<keyword evidence="3" id="KW-1185">Reference proteome</keyword>
<evidence type="ECO:0000256" key="1">
    <source>
        <dbReference type="SAM" id="MobiDB-lite"/>
    </source>
</evidence>
<dbReference type="Proteomes" id="UP000579647">
    <property type="component" value="Unassembled WGS sequence"/>
</dbReference>
<accession>A0A840WLD2</accession>
<feature type="region of interest" description="Disordered" evidence="1">
    <location>
        <begin position="76"/>
        <end position="135"/>
    </location>
</feature>
<comment type="caution">
    <text evidence="2">The sequence shown here is derived from an EMBL/GenBank/DDBJ whole genome shotgun (WGS) entry which is preliminary data.</text>
</comment>
<dbReference type="RefSeq" id="WP_184366930.1">
    <property type="nucleotide sequence ID" value="NZ_BAAAKM010000082.1"/>
</dbReference>
<reference evidence="2 3" key="1">
    <citation type="submission" date="2020-08" db="EMBL/GenBank/DDBJ databases">
        <title>Sequencing the genomes of 1000 actinobacteria strains.</title>
        <authorList>
            <person name="Klenk H.-P."/>
        </authorList>
    </citation>
    <scope>NUCLEOTIDE SEQUENCE [LARGE SCALE GENOMIC DNA]</scope>
    <source>
        <strain evidence="2 3">DSM 44598</strain>
    </source>
</reference>
<name>A0A840WLD2_9ACTN</name>
<proteinExistence type="predicted"/>
<dbReference type="EMBL" id="JACHDO010000001">
    <property type="protein sequence ID" value="MBB5493811.1"/>
    <property type="molecule type" value="Genomic_DNA"/>
</dbReference>
<dbReference type="AlphaFoldDB" id="A0A840WLD2"/>
<evidence type="ECO:0000313" key="2">
    <source>
        <dbReference type="EMBL" id="MBB5493811.1"/>
    </source>
</evidence>
<sequence>MTLPIIDDADAVIPPPAQRLPELRQAVATVAPSPLSEFFEEIRIAFSRAGEEDSVAAIRVLYRKWAVTVAIERRPATAHQLREAERAVNDEDPVSAVRRSEPPERSCEPRTGRPGVSERHGKHGFDDLPGGLPEEVLPALGTAVTPGG</sequence>
<feature type="compositionally biased region" description="Basic and acidic residues" evidence="1">
    <location>
        <begin position="76"/>
        <end position="89"/>
    </location>
</feature>
<gene>
    <name evidence="2" type="ORF">HNR07_004948</name>
</gene>
<evidence type="ECO:0000313" key="3">
    <source>
        <dbReference type="Proteomes" id="UP000579647"/>
    </source>
</evidence>
<feature type="compositionally biased region" description="Basic and acidic residues" evidence="1">
    <location>
        <begin position="98"/>
        <end position="126"/>
    </location>
</feature>